<accession>A0A5B7H9T0</accession>
<name>A0A5B7H9T0_PORTR</name>
<protein>
    <submittedName>
        <fullName evidence="1">Uncharacterized protein</fullName>
    </submittedName>
</protein>
<proteinExistence type="predicted"/>
<evidence type="ECO:0000313" key="2">
    <source>
        <dbReference type="Proteomes" id="UP000324222"/>
    </source>
</evidence>
<sequence length="62" mass="7190">METRRGIQWCLRWCGHAIIGSVTFRRAAQVFQRPPSDECHLLSINTCREAWCVGPCESIHLY</sequence>
<keyword evidence="2" id="KW-1185">Reference proteome</keyword>
<evidence type="ECO:0000313" key="1">
    <source>
        <dbReference type="EMBL" id="MPC66923.1"/>
    </source>
</evidence>
<dbReference type="Proteomes" id="UP000324222">
    <property type="component" value="Unassembled WGS sequence"/>
</dbReference>
<organism evidence="1 2">
    <name type="scientific">Portunus trituberculatus</name>
    <name type="common">Swimming crab</name>
    <name type="synonym">Neptunus trituberculatus</name>
    <dbReference type="NCBI Taxonomy" id="210409"/>
    <lineage>
        <taxon>Eukaryota</taxon>
        <taxon>Metazoa</taxon>
        <taxon>Ecdysozoa</taxon>
        <taxon>Arthropoda</taxon>
        <taxon>Crustacea</taxon>
        <taxon>Multicrustacea</taxon>
        <taxon>Malacostraca</taxon>
        <taxon>Eumalacostraca</taxon>
        <taxon>Eucarida</taxon>
        <taxon>Decapoda</taxon>
        <taxon>Pleocyemata</taxon>
        <taxon>Brachyura</taxon>
        <taxon>Eubrachyura</taxon>
        <taxon>Portunoidea</taxon>
        <taxon>Portunidae</taxon>
        <taxon>Portuninae</taxon>
        <taxon>Portunus</taxon>
    </lineage>
</organism>
<comment type="caution">
    <text evidence="1">The sequence shown here is derived from an EMBL/GenBank/DDBJ whole genome shotgun (WGS) entry which is preliminary data.</text>
</comment>
<dbReference type="EMBL" id="VSRR010025520">
    <property type="protein sequence ID" value="MPC66923.1"/>
    <property type="molecule type" value="Genomic_DNA"/>
</dbReference>
<dbReference type="AlphaFoldDB" id="A0A5B7H9T0"/>
<reference evidence="1 2" key="1">
    <citation type="submission" date="2019-05" db="EMBL/GenBank/DDBJ databases">
        <title>Another draft genome of Portunus trituberculatus and its Hox gene families provides insights of decapod evolution.</title>
        <authorList>
            <person name="Jeong J.-H."/>
            <person name="Song I."/>
            <person name="Kim S."/>
            <person name="Choi T."/>
            <person name="Kim D."/>
            <person name="Ryu S."/>
            <person name="Kim W."/>
        </authorList>
    </citation>
    <scope>NUCLEOTIDE SEQUENCE [LARGE SCALE GENOMIC DNA]</scope>
    <source>
        <tissue evidence="1">Muscle</tissue>
    </source>
</reference>
<gene>
    <name evidence="1" type="ORF">E2C01_061079</name>
</gene>